<evidence type="ECO:0000256" key="2">
    <source>
        <dbReference type="ARBA" id="ARBA00022723"/>
    </source>
</evidence>
<evidence type="ECO:0000256" key="1">
    <source>
        <dbReference type="ARBA" id="ARBA00022485"/>
    </source>
</evidence>
<name>A0A2G5K4Z4_9RHOB</name>
<sequence>MPKFIAEPARRVDVIHDTDVLVVGSGPGGLAAALAAARAGVDVTLVERFGCMGGNITTVGVEGFAWYRHEQTIEAGGIGMEFETRAKEMGAAVPESQSLSYELDSEGFKLVADQLVEQAGVRPMLHRQFVAPIMEGDAIVGIITESKAGREAIMGRVVIDATGDADIAQRAGAPTNKTPVEQMQAASVMFHLAGVDKTAFMAGVNADPQTYADWATGEWEIETSGKEDDMFSPFLAKPFERAIKDGVIPAHLNTIGGTWGAVHDSGEMTYMNLVHLAGCDGTDPESMTKFEIEGRKQAMHAINALRKYTPGCGDVRLRNFGMTIGIRDTRKIDAIYNMTETDVREQGRFDDSIGIYPEFIDGYGILILPTTGRYMQIPYRSMLPKGVKNLLVAGRAIGGDKIAHAATRNMACCAVAGQGAGIAAALAVRENRDVDSVDIGAVQTELRRQGVRID</sequence>
<dbReference type="Pfam" id="PF12831">
    <property type="entry name" value="FAD_oxidored"/>
    <property type="match status" value="1"/>
</dbReference>
<keyword evidence="4" id="KW-0408">Iron</keyword>
<dbReference type="Gene3D" id="3.50.50.60">
    <property type="entry name" value="FAD/NAD(P)-binding domain"/>
    <property type="match status" value="1"/>
</dbReference>
<dbReference type="PRINTS" id="PR00411">
    <property type="entry name" value="PNDRDTASEI"/>
</dbReference>
<dbReference type="GO" id="GO:0051539">
    <property type="term" value="F:4 iron, 4 sulfur cluster binding"/>
    <property type="evidence" value="ECO:0007669"/>
    <property type="project" value="UniProtKB-KW"/>
</dbReference>
<dbReference type="SUPFAM" id="SSF51905">
    <property type="entry name" value="FAD/NAD(P)-binding domain"/>
    <property type="match status" value="1"/>
</dbReference>
<keyword evidence="1" id="KW-0004">4Fe-4S</keyword>
<dbReference type="InterPro" id="IPR036188">
    <property type="entry name" value="FAD/NAD-bd_sf"/>
</dbReference>
<reference evidence="6 7" key="1">
    <citation type="submission" date="2016-08" db="EMBL/GenBank/DDBJ databases">
        <title>Draft genome of Amylibacter sp. strain 4G11.</title>
        <authorList>
            <person name="Wong S.-K."/>
            <person name="Hamasaki K."/>
            <person name="Yoshizawa S."/>
        </authorList>
    </citation>
    <scope>NUCLEOTIDE SEQUENCE [LARGE SCALE GENOMIC DNA]</scope>
    <source>
        <strain evidence="6 7">4G11</strain>
    </source>
</reference>
<keyword evidence="3" id="KW-0560">Oxidoreductase</keyword>
<evidence type="ECO:0000256" key="3">
    <source>
        <dbReference type="ARBA" id="ARBA00023002"/>
    </source>
</evidence>
<dbReference type="AlphaFoldDB" id="A0A2G5K4Z4"/>
<evidence type="ECO:0000313" key="6">
    <source>
        <dbReference type="EMBL" id="PIB24102.1"/>
    </source>
</evidence>
<keyword evidence="2" id="KW-0479">Metal-binding</keyword>
<proteinExistence type="predicted"/>
<keyword evidence="5" id="KW-0411">Iron-sulfur</keyword>
<dbReference type="RefSeq" id="WP_099592381.1">
    <property type="nucleotide sequence ID" value="NZ_MDGM01000012.1"/>
</dbReference>
<dbReference type="OrthoDB" id="9777740at2"/>
<evidence type="ECO:0000256" key="4">
    <source>
        <dbReference type="ARBA" id="ARBA00023004"/>
    </source>
</evidence>
<accession>A0A2G5K4Z4</accession>
<dbReference type="PANTHER" id="PTHR43498:SF1">
    <property type="entry name" value="COB--COM HETERODISULFIDE REDUCTASE IRON-SULFUR SUBUNIT A"/>
    <property type="match status" value="1"/>
</dbReference>
<evidence type="ECO:0000256" key="5">
    <source>
        <dbReference type="ARBA" id="ARBA00023014"/>
    </source>
</evidence>
<dbReference type="Proteomes" id="UP000231516">
    <property type="component" value="Unassembled WGS sequence"/>
</dbReference>
<dbReference type="EMBL" id="MDGM01000012">
    <property type="protein sequence ID" value="PIB24102.1"/>
    <property type="molecule type" value="Genomic_DNA"/>
</dbReference>
<evidence type="ECO:0000313" key="7">
    <source>
        <dbReference type="Proteomes" id="UP000231516"/>
    </source>
</evidence>
<dbReference type="PANTHER" id="PTHR43498">
    <property type="entry name" value="FERREDOXIN:COB-COM HETERODISULFIDE REDUCTASE SUBUNIT A"/>
    <property type="match status" value="1"/>
</dbReference>
<dbReference type="GO" id="GO:0016491">
    <property type="term" value="F:oxidoreductase activity"/>
    <property type="evidence" value="ECO:0007669"/>
    <property type="project" value="UniProtKB-KW"/>
</dbReference>
<dbReference type="GO" id="GO:0046872">
    <property type="term" value="F:metal ion binding"/>
    <property type="evidence" value="ECO:0007669"/>
    <property type="project" value="UniProtKB-KW"/>
</dbReference>
<gene>
    <name evidence="6" type="ORF">BFP76_02350</name>
</gene>
<protein>
    <submittedName>
        <fullName evidence="6">Pyridine nucleotide-disulfide oxidoreductase</fullName>
    </submittedName>
</protein>
<comment type="caution">
    <text evidence="6">The sequence shown here is derived from an EMBL/GenBank/DDBJ whole genome shotgun (WGS) entry which is preliminary data.</text>
</comment>
<dbReference type="InterPro" id="IPR039650">
    <property type="entry name" value="HdrA-like"/>
</dbReference>
<keyword evidence="7" id="KW-1185">Reference proteome</keyword>
<organism evidence="6 7">
    <name type="scientific">Paramylibacter kogurei</name>
    <dbReference type="NCBI Taxonomy" id="1889778"/>
    <lineage>
        <taxon>Bacteria</taxon>
        <taxon>Pseudomonadati</taxon>
        <taxon>Pseudomonadota</taxon>
        <taxon>Alphaproteobacteria</taxon>
        <taxon>Rhodobacterales</taxon>
        <taxon>Paracoccaceae</taxon>
        <taxon>Paramylibacter</taxon>
    </lineage>
</organism>